<organism evidence="2 3">
    <name type="scientific">Tilletia caries</name>
    <name type="common">wheat bunt fungus</name>
    <dbReference type="NCBI Taxonomy" id="13290"/>
    <lineage>
        <taxon>Eukaryota</taxon>
        <taxon>Fungi</taxon>
        <taxon>Dikarya</taxon>
        <taxon>Basidiomycota</taxon>
        <taxon>Ustilaginomycotina</taxon>
        <taxon>Exobasidiomycetes</taxon>
        <taxon>Tilletiales</taxon>
        <taxon>Tilletiaceae</taxon>
        <taxon>Tilletia</taxon>
    </lineage>
</organism>
<feature type="region of interest" description="Disordered" evidence="1">
    <location>
        <begin position="19"/>
        <end position="79"/>
    </location>
</feature>
<gene>
    <name evidence="2" type="ORF">A4X03_0g7498</name>
</gene>
<reference evidence="2" key="1">
    <citation type="submission" date="2016-04" db="EMBL/GenBank/DDBJ databases">
        <authorList>
            <person name="Nguyen H.D."/>
            <person name="Kesanakurti P."/>
            <person name="Cullis J."/>
            <person name="Levesque C.A."/>
            <person name="Hambleton S."/>
        </authorList>
    </citation>
    <scope>NUCLEOTIDE SEQUENCE</scope>
    <source>
        <strain evidence="2">DAOMC 238032</strain>
    </source>
</reference>
<comment type="caution">
    <text evidence="2">The sequence shown here is derived from an EMBL/GenBank/DDBJ whole genome shotgun (WGS) entry which is preliminary data.</text>
</comment>
<evidence type="ECO:0000313" key="2">
    <source>
        <dbReference type="EMBL" id="KAE8245138.1"/>
    </source>
</evidence>
<proteinExistence type="predicted"/>
<dbReference type="AlphaFoldDB" id="A0A8T8SQB5"/>
<sequence length="79" mass="8785">MTWIRARVMPTMRELARQYEHGTSASSSSGPPTHQQKPAEAALAGAHEDLGRLGESWRSKMMKKRQSGSGRKDDKCVVM</sequence>
<feature type="compositionally biased region" description="Basic and acidic residues" evidence="1">
    <location>
        <begin position="46"/>
        <end position="58"/>
    </location>
</feature>
<feature type="compositionally biased region" description="Basic and acidic residues" evidence="1">
    <location>
        <begin position="70"/>
        <end position="79"/>
    </location>
</feature>
<dbReference type="Proteomes" id="UP000077671">
    <property type="component" value="Unassembled WGS sequence"/>
</dbReference>
<evidence type="ECO:0000313" key="3">
    <source>
        <dbReference type="Proteomes" id="UP000077671"/>
    </source>
</evidence>
<feature type="compositionally biased region" description="Low complexity" evidence="1">
    <location>
        <begin position="21"/>
        <end position="34"/>
    </location>
</feature>
<reference evidence="2" key="2">
    <citation type="journal article" date="2019" name="IMA Fungus">
        <title>Genome sequencing and comparison of five Tilletia species to identify candidate genes for the detection of regulated species infecting wheat.</title>
        <authorList>
            <person name="Nguyen H.D.T."/>
            <person name="Sultana T."/>
            <person name="Kesanakurti P."/>
            <person name="Hambleton S."/>
        </authorList>
    </citation>
    <scope>NUCLEOTIDE SEQUENCE</scope>
    <source>
        <strain evidence="2">DAOMC 238032</strain>
    </source>
</reference>
<accession>A0A8T8SQB5</accession>
<protein>
    <submittedName>
        <fullName evidence="2">Uncharacterized protein</fullName>
    </submittedName>
</protein>
<dbReference type="EMBL" id="LWDD02001799">
    <property type="protein sequence ID" value="KAE8245138.1"/>
    <property type="molecule type" value="Genomic_DNA"/>
</dbReference>
<evidence type="ECO:0000256" key="1">
    <source>
        <dbReference type="SAM" id="MobiDB-lite"/>
    </source>
</evidence>
<name>A0A8T8SQB5_9BASI</name>